<keyword evidence="14" id="KW-0695">RNA-directed DNA polymerase</keyword>
<dbReference type="InterPro" id="IPR043502">
    <property type="entry name" value="DNA/RNA_pol_sf"/>
</dbReference>
<dbReference type="OMA" id="FCWEESA"/>
<dbReference type="Pfam" id="PF00665">
    <property type="entry name" value="rve"/>
    <property type="match status" value="1"/>
</dbReference>
<comment type="similarity">
    <text evidence="2">Belongs to the beta type-B retroviral polymerase family. HERV class-II K(HML-2) pol subfamily.</text>
</comment>
<evidence type="ECO:0000256" key="5">
    <source>
        <dbReference type="ARBA" id="ARBA00022679"/>
    </source>
</evidence>
<keyword evidence="13" id="KW-0229">DNA integration</keyword>
<dbReference type="SUPFAM" id="SSF56672">
    <property type="entry name" value="DNA/RNA polymerases"/>
    <property type="match status" value="1"/>
</dbReference>
<evidence type="ECO:0000256" key="3">
    <source>
        <dbReference type="ARBA" id="ARBA00012180"/>
    </source>
</evidence>
<evidence type="ECO:0000256" key="7">
    <source>
        <dbReference type="ARBA" id="ARBA00022722"/>
    </source>
</evidence>
<dbReference type="PANTHER" id="PTHR37984:SF5">
    <property type="entry name" value="PROTEIN NYNRIN-LIKE"/>
    <property type="match status" value="1"/>
</dbReference>
<dbReference type="AlphaFoldDB" id="A0A8C5AR24"/>
<dbReference type="SUPFAM" id="SSF54160">
    <property type="entry name" value="Chromo domain-like"/>
    <property type="match status" value="1"/>
</dbReference>
<evidence type="ECO:0000259" key="21">
    <source>
        <dbReference type="PROSITE" id="PS50994"/>
    </source>
</evidence>
<dbReference type="InterPro" id="IPR041373">
    <property type="entry name" value="RT_RNaseH"/>
</dbReference>
<feature type="domain" description="Chromo" evidence="19">
    <location>
        <begin position="829"/>
        <end position="887"/>
    </location>
</feature>
<dbReference type="InterPro" id="IPR000477">
    <property type="entry name" value="RT_dom"/>
</dbReference>
<keyword evidence="4" id="KW-0645">Protease</keyword>
<feature type="domain" description="Integrase catalytic" evidence="21">
    <location>
        <begin position="528"/>
        <end position="687"/>
    </location>
</feature>
<dbReference type="Gene3D" id="3.10.10.10">
    <property type="entry name" value="HIV Type 1 Reverse Transcriptase, subunit A, domain 1"/>
    <property type="match status" value="1"/>
</dbReference>
<dbReference type="GO" id="GO:0003964">
    <property type="term" value="F:RNA-directed DNA polymerase activity"/>
    <property type="evidence" value="ECO:0007669"/>
    <property type="project" value="UniProtKB-KW"/>
</dbReference>
<dbReference type="Gene3D" id="2.40.50.40">
    <property type="match status" value="1"/>
</dbReference>
<reference evidence="22" key="2">
    <citation type="submission" date="2025-09" db="UniProtKB">
        <authorList>
            <consortium name="Ensembl"/>
        </authorList>
    </citation>
    <scope>IDENTIFICATION</scope>
</reference>
<keyword evidence="9" id="KW-0064">Aspartyl protease</keyword>
<keyword evidence="8" id="KW-0479">Metal-binding</keyword>
<dbReference type="FunFam" id="3.30.70.270:FF:000020">
    <property type="entry name" value="Transposon Tf2-6 polyprotein-like Protein"/>
    <property type="match status" value="1"/>
</dbReference>
<feature type="domain" description="Reverse transcriptase" evidence="20">
    <location>
        <begin position="9"/>
        <end position="188"/>
    </location>
</feature>
<dbReference type="GO" id="GO:0005634">
    <property type="term" value="C:nucleus"/>
    <property type="evidence" value="ECO:0007669"/>
    <property type="project" value="UniProtKB-SubCell"/>
</dbReference>
<dbReference type="Proteomes" id="UP000694546">
    <property type="component" value="Chromosome 15"/>
</dbReference>
<sequence>MEKYIKESLSAGIIRPSSSPVGAGFFFVSKKDNSLRPCIDFRGLNNITIKNKYALPLISSAFEPLQGATVFSKLDLRNAYHLVRIREGDEWKTAFNTPLGHFEYLVMPFGLTNAPAVFHNLVNDVLRDFLNRSVFVYIDDILIFSRNQEEHCQHVRQVLQRLLENKLFVKAEKCEFSVTSVSFLGFIIESGQVRTCPEKVSAVTDWPIPNSRKKLQQFLGFANFYRRFIRNYSRVAAPRTRLTSPALPFAWTPGAETAFSDLKRLFSSAPILIQPDPSRQFIVEVDASDTGVGAVLSQRSASDEKIHPCAFFSRRLVPAERNYDVGNRELLAVKLALEEWRHWLEGAEQPFVVWTDHKNLSYIQTAKRLNSRQARWSLFFGRFNFTLTYRPGSRNVKPDALSRQFNTENAPALPDTILSPSSFKIAAVTWEIESLIREAQVTEPDPGNGPPNRLFVPSAVRSQVLVWGHTSRFACHPGVVRTLSLLKRNFWWPAMDADTRAFVLACTVCARAKSSHQAPAGLLRPLPVPGRPWSHIGLDFVTGLPPSKGQTVILTVVDRFSKAVHFIALPKLPTATETAQLLVQHVVRLHGIPTDLVSDRGPQFISQVWKAFCRALGASVSLSSGYQPQTNGQAERANQDLGTALRCVAARNPSAWSDHLSWIEYAHNSMACAATGMSPFECSLGYQPPLFPAQEDDISVPSVQHHLRRCRKIGRDARSALLRSAEQNRRIADRHRAPAPPYRVGQQVWLSSKDLPLQTGSKKLTPRFVGPFPIVSVINPSAVTLKLPPAMRVHPTFHVSRLKPVSVCPLSPPAIPPPPPRLIDDHPAYTVRRLLDIRRRGRGYQYLVDWEGYGPEERSWVSRGLILDPSLIRDFHLAHPERPRPPRGVR</sequence>
<evidence type="ECO:0000313" key="23">
    <source>
        <dbReference type="Proteomes" id="UP000694546"/>
    </source>
</evidence>
<evidence type="ECO:0000256" key="12">
    <source>
        <dbReference type="ARBA" id="ARBA00022842"/>
    </source>
</evidence>
<dbReference type="InterPro" id="IPR000953">
    <property type="entry name" value="Chromo/chromo_shadow_dom"/>
</dbReference>
<dbReference type="GeneTree" id="ENSGT01060000248608"/>
<dbReference type="PROSITE" id="PS50013">
    <property type="entry name" value="CHROMO_2"/>
    <property type="match status" value="1"/>
</dbReference>
<evidence type="ECO:0000256" key="17">
    <source>
        <dbReference type="ARBA" id="ARBA00023172"/>
    </source>
</evidence>
<dbReference type="InterPro" id="IPR012337">
    <property type="entry name" value="RNaseH-like_sf"/>
</dbReference>
<dbReference type="Gene3D" id="3.30.420.10">
    <property type="entry name" value="Ribonuclease H-like superfamily/Ribonuclease H"/>
    <property type="match status" value="1"/>
</dbReference>
<evidence type="ECO:0000256" key="16">
    <source>
        <dbReference type="ARBA" id="ARBA00023125"/>
    </source>
</evidence>
<evidence type="ECO:0000256" key="1">
    <source>
        <dbReference type="ARBA" id="ARBA00004123"/>
    </source>
</evidence>
<evidence type="ECO:0000256" key="15">
    <source>
        <dbReference type="ARBA" id="ARBA00022932"/>
    </source>
</evidence>
<comment type="subcellular location">
    <subcellularLocation>
        <location evidence="1">Nucleus</location>
    </subcellularLocation>
</comment>
<dbReference type="InterPro" id="IPR023780">
    <property type="entry name" value="Chromo_domain"/>
</dbReference>
<dbReference type="Pfam" id="PF00385">
    <property type="entry name" value="Chromo"/>
    <property type="match status" value="1"/>
</dbReference>
<dbReference type="Gene3D" id="3.10.20.370">
    <property type="match status" value="1"/>
</dbReference>
<evidence type="ECO:0000256" key="4">
    <source>
        <dbReference type="ARBA" id="ARBA00022670"/>
    </source>
</evidence>
<evidence type="ECO:0000259" key="19">
    <source>
        <dbReference type="PROSITE" id="PS50013"/>
    </source>
</evidence>
<dbReference type="Ensembl" id="ENSGMOT00000041564.1">
    <property type="protein sequence ID" value="ENSGMOP00000034202.1"/>
    <property type="gene ID" value="ENSGMOG00000028667.1"/>
</dbReference>
<reference evidence="22" key="1">
    <citation type="submission" date="2025-08" db="UniProtKB">
        <authorList>
            <consortium name="Ensembl"/>
        </authorList>
    </citation>
    <scope>IDENTIFICATION</scope>
</reference>
<evidence type="ECO:0000313" key="22">
    <source>
        <dbReference type="Ensembl" id="ENSGMOP00000034202.1"/>
    </source>
</evidence>
<dbReference type="Gene3D" id="3.30.70.270">
    <property type="match status" value="2"/>
</dbReference>
<keyword evidence="17" id="KW-0233">DNA recombination</keyword>
<dbReference type="PROSITE" id="PS50878">
    <property type="entry name" value="RT_POL"/>
    <property type="match status" value="1"/>
</dbReference>
<dbReference type="PANTHER" id="PTHR37984">
    <property type="entry name" value="PROTEIN CBG26694"/>
    <property type="match status" value="1"/>
</dbReference>
<dbReference type="Pfam" id="PF17917">
    <property type="entry name" value="RT_RNaseH"/>
    <property type="match status" value="1"/>
</dbReference>
<dbReference type="InterPro" id="IPR043128">
    <property type="entry name" value="Rev_trsase/Diguanyl_cyclase"/>
</dbReference>
<keyword evidence="23" id="KW-1185">Reference proteome</keyword>
<accession>A0A8C5AR24</accession>
<dbReference type="GO" id="GO:0004190">
    <property type="term" value="F:aspartic-type endopeptidase activity"/>
    <property type="evidence" value="ECO:0007669"/>
    <property type="project" value="UniProtKB-KW"/>
</dbReference>
<evidence type="ECO:0000256" key="13">
    <source>
        <dbReference type="ARBA" id="ARBA00022908"/>
    </source>
</evidence>
<dbReference type="CDD" id="cd01647">
    <property type="entry name" value="RT_LTR"/>
    <property type="match status" value="1"/>
</dbReference>
<dbReference type="InterPro" id="IPR016197">
    <property type="entry name" value="Chromo-like_dom_sf"/>
</dbReference>
<keyword evidence="11" id="KW-0378">Hydrolase</keyword>
<keyword evidence="7" id="KW-0540">Nuclease</keyword>
<proteinExistence type="inferred from homology"/>
<dbReference type="EC" id="3.1.26.4" evidence="3"/>
<protein>
    <recommendedName>
        <fullName evidence="18">Gypsy retrotransposon integrase-like protein 1</fullName>
        <ecNumber evidence="3">3.1.26.4</ecNumber>
    </recommendedName>
</protein>
<keyword evidence="12" id="KW-0460">Magnesium</keyword>
<dbReference type="GO" id="GO:0003887">
    <property type="term" value="F:DNA-directed DNA polymerase activity"/>
    <property type="evidence" value="ECO:0007669"/>
    <property type="project" value="UniProtKB-KW"/>
</dbReference>
<dbReference type="FunFam" id="3.30.420.10:FF:000032">
    <property type="entry name" value="Retrovirus-related Pol polyprotein from transposon 297-like Protein"/>
    <property type="match status" value="1"/>
</dbReference>
<dbReference type="GO" id="GO:0003677">
    <property type="term" value="F:DNA binding"/>
    <property type="evidence" value="ECO:0007669"/>
    <property type="project" value="UniProtKB-KW"/>
</dbReference>
<dbReference type="FunFam" id="3.10.20.370:FF:000003">
    <property type="entry name" value="Transposon Tf2-6 polyprotein"/>
    <property type="match status" value="1"/>
</dbReference>
<evidence type="ECO:0000256" key="6">
    <source>
        <dbReference type="ARBA" id="ARBA00022695"/>
    </source>
</evidence>
<evidence type="ECO:0000256" key="14">
    <source>
        <dbReference type="ARBA" id="ARBA00022918"/>
    </source>
</evidence>
<evidence type="ECO:0000259" key="20">
    <source>
        <dbReference type="PROSITE" id="PS50878"/>
    </source>
</evidence>
<dbReference type="PROSITE" id="PS50994">
    <property type="entry name" value="INTEGRASE"/>
    <property type="match status" value="1"/>
</dbReference>
<evidence type="ECO:0000256" key="11">
    <source>
        <dbReference type="ARBA" id="ARBA00022801"/>
    </source>
</evidence>
<dbReference type="CDD" id="cd09274">
    <property type="entry name" value="RNase_HI_RT_Ty3"/>
    <property type="match status" value="1"/>
</dbReference>
<dbReference type="SMART" id="SM00298">
    <property type="entry name" value="CHROMO"/>
    <property type="match status" value="1"/>
</dbReference>
<evidence type="ECO:0000256" key="9">
    <source>
        <dbReference type="ARBA" id="ARBA00022750"/>
    </source>
</evidence>
<evidence type="ECO:0000256" key="18">
    <source>
        <dbReference type="ARBA" id="ARBA00039658"/>
    </source>
</evidence>
<dbReference type="Gene3D" id="1.10.340.70">
    <property type="match status" value="1"/>
</dbReference>
<dbReference type="GO" id="GO:0004523">
    <property type="term" value="F:RNA-DNA hybrid ribonuclease activity"/>
    <property type="evidence" value="ECO:0007669"/>
    <property type="project" value="UniProtKB-EC"/>
</dbReference>
<name>A0A8C5AR24_GADMO</name>
<dbReference type="SUPFAM" id="SSF53098">
    <property type="entry name" value="Ribonuclease H-like"/>
    <property type="match status" value="1"/>
</dbReference>
<dbReference type="Pfam" id="PF00078">
    <property type="entry name" value="RVT_1"/>
    <property type="match status" value="1"/>
</dbReference>
<dbReference type="FunFam" id="1.10.340.70:FF:000001">
    <property type="entry name" value="Retrovirus-related Pol polyprotein from transposon gypsy-like Protein"/>
    <property type="match status" value="1"/>
</dbReference>
<keyword evidence="5" id="KW-0808">Transferase</keyword>
<dbReference type="InterPro" id="IPR001584">
    <property type="entry name" value="Integrase_cat-core"/>
</dbReference>
<dbReference type="Pfam" id="PF17921">
    <property type="entry name" value="Integrase_H2C2"/>
    <property type="match status" value="1"/>
</dbReference>
<organism evidence="22 23">
    <name type="scientific">Gadus morhua</name>
    <name type="common">Atlantic cod</name>
    <dbReference type="NCBI Taxonomy" id="8049"/>
    <lineage>
        <taxon>Eukaryota</taxon>
        <taxon>Metazoa</taxon>
        <taxon>Chordata</taxon>
        <taxon>Craniata</taxon>
        <taxon>Vertebrata</taxon>
        <taxon>Euteleostomi</taxon>
        <taxon>Actinopterygii</taxon>
        <taxon>Neopterygii</taxon>
        <taxon>Teleostei</taxon>
        <taxon>Neoteleostei</taxon>
        <taxon>Acanthomorphata</taxon>
        <taxon>Zeiogadaria</taxon>
        <taxon>Gadariae</taxon>
        <taxon>Gadiformes</taxon>
        <taxon>Gadoidei</taxon>
        <taxon>Gadidae</taxon>
        <taxon>Gadus</taxon>
    </lineage>
</organism>
<dbReference type="GO" id="GO:0015074">
    <property type="term" value="P:DNA integration"/>
    <property type="evidence" value="ECO:0007669"/>
    <property type="project" value="UniProtKB-KW"/>
</dbReference>
<keyword evidence="6" id="KW-0548">Nucleotidyltransferase</keyword>
<evidence type="ECO:0000256" key="2">
    <source>
        <dbReference type="ARBA" id="ARBA00010879"/>
    </source>
</evidence>
<keyword evidence="10" id="KW-0255">Endonuclease</keyword>
<dbReference type="InterPro" id="IPR056924">
    <property type="entry name" value="SH3_Tf2-1"/>
</dbReference>
<dbReference type="Pfam" id="PF24626">
    <property type="entry name" value="SH3_Tf2-1"/>
    <property type="match status" value="1"/>
</dbReference>
<dbReference type="InterPro" id="IPR041588">
    <property type="entry name" value="Integrase_H2C2"/>
</dbReference>
<dbReference type="GO" id="GO:0006310">
    <property type="term" value="P:DNA recombination"/>
    <property type="evidence" value="ECO:0007669"/>
    <property type="project" value="UniProtKB-KW"/>
</dbReference>
<evidence type="ECO:0000256" key="8">
    <source>
        <dbReference type="ARBA" id="ARBA00022723"/>
    </source>
</evidence>
<keyword evidence="16" id="KW-0238">DNA-binding</keyword>
<dbReference type="GO" id="GO:0006508">
    <property type="term" value="P:proteolysis"/>
    <property type="evidence" value="ECO:0007669"/>
    <property type="project" value="UniProtKB-KW"/>
</dbReference>
<dbReference type="InterPro" id="IPR036397">
    <property type="entry name" value="RNaseH_sf"/>
</dbReference>
<evidence type="ECO:0000256" key="10">
    <source>
        <dbReference type="ARBA" id="ARBA00022759"/>
    </source>
</evidence>
<dbReference type="InterPro" id="IPR050951">
    <property type="entry name" value="Retrovirus_Pol_polyprotein"/>
</dbReference>
<dbReference type="GO" id="GO:0046872">
    <property type="term" value="F:metal ion binding"/>
    <property type="evidence" value="ECO:0007669"/>
    <property type="project" value="UniProtKB-KW"/>
</dbReference>
<keyword evidence="15" id="KW-0239">DNA-directed DNA polymerase</keyword>